<sequence>MSQTRRSVLSVLLLLPVVGTGLATVPAEAAGDYAQYARQVLASLPANSEPRPDLEAYLDKLVSSYRQANGRKGLAASDMLREAARAQAADMMYAGKSRHVSRAGHSFDQRFGAYVEAAELYKARGENAASDRKKGPADLAKAKGLFDLWLDSSGHRRNLMKRDYEFVSTGVIQRGNELWAVQIFWSKKMEPGSNPLLLIQ</sequence>
<evidence type="ECO:0000313" key="1">
    <source>
        <dbReference type="EMBL" id="MBK1867738.1"/>
    </source>
</evidence>
<accession>A0ACC5R570</accession>
<proteinExistence type="predicted"/>
<name>A0ACC5R570_9HYPH</name>
<protein>
    <submittedName>
        <fullName evidence="1">Uncharacterized protein</fullName>
    </submittedName>
</protein>
<organism evidence="1 2">
    <name type="scientific">Taklimakanibacter albus</name>
    <dbReference type="NCBI Taxonomy" id="2800327"/>
    <lineage>
        <taxon>Bacteria</taxon>
        <taxon>Pseudomonadati</taxon>
        <taxon>Pseudomonadota</taxon>
        <taxon>Alphaproteobacteria</taxon>
        <taxon>Hyphomicrobiales</taxon>
        <taxon>Aestuariivirgaceae</taxon>
        <taxon>Taklimakanibacter</taxon>
    </lineage>
</organism>
<gene>
    <name evidence="1" type="ORF">JHL16_15375</name>
</gene>
<keyword evidence="2" id="KW-1185">Reference proteome</keyword>
<comment type="caution">
    <text evidence="1">The sequence shown here is derived from an EMBL/GenBank/DDBJ whole genome shotgun (WGS) entry which is preliminary data.</text>
</comment>
<dbReference type="Proteomes" id="UP000616151">
    <property type="component" value="Unassembled WGS sequence"/>
</dbReference>
<evidence type="ECO:0000313" key="2">
    <source>
        <dbReference type="Proteomes" id="UP000616151"/>
    </source>
</evidence>
<reference evidence="1" key="1">
    <citation type="submission" date="2021-01" db="EMBL/GenBank/DDBJ databases">
        <authorList>
            <person name="Sun Q."/>
        </authorList>
    </citation>
    <scope>NUCLEOTIDE SEQUENCE</scope>
    <source>
        <strain evidence="1">YIM B02566</strain>
    </source>
</reference>
<dbReference type="EMBL" id="JAENHL010000007">
    <property type="protein sequence ID" value="MBK1867738.1"/>
    <property type="molecule type" value="Genomic_DNA"/>
</dbReference>